<feature type="transmembrane region" description="Helical" evidence="8">
    <location>
        <begin position="55"/>
        <end position="76"/>
    </location>
</feature>
<evidence type="ECO:0000259" key="10">
    <source>
        <dbReference type="Pfam" id="PF19040"/>
    </source>
</evidence>
<evidence type="ECO:0000256" key="3">
    <source>
        <dbReference type="ARBA" id="ARBA00022679"/>
    </source>
</evidence>
<keyword evidence="2" id="KW-1003">Cell membrane</keyword>
<dbReference type="InterPro" id="IPR050879">
    <property type="entry name" value="Acyltransferase_3"/>
</dbReference>
<evidence type="ECO:0000256" key="5">
    <source>
        <dbReference type="ARBA" id="ARBA00022989"/>
    </source>
</evidence>
<feature type="transmembrane region" description="Helical" evidence="8">
    <location>
        <begin position="229"/>
        <end position="246"/>
    </location>
</feature>
<feature type="transmembrane region" description="Helical" evidence="8">
    <location>
        <begin position="345"/>
        <end position="369"/>
    </location>
</feature>
<proteinExistence type="predicted"/>
<feature type="transmembrane region" description="Helical" evidence="8">
    <location>
        <begin position="389"/>
        <end position="408"/>
    </location>
</feature>
<name>A0ABP4WQ36_9MICO</name>
<feature type="transmembrane region" description="Helical" evidence="8">
    <location>
        <begin position="287"/>
        <end position="306"/>
    </location>
</feature>
<evidence type="ECO:0000259" key="9">
    <source>
        <dbReference type="Pfam" id="PF01757"/>
    </source>
</evidence>
<feature type="transmembrane region" description="Helical" evidence="8">
    <location>
        <begin position="168"/>
        <end position="184"/>
    </location>
</feature>
<evidence type="ECO:0000256" key="1">
    <source>
        <dbReference type="ARBA" id="ARBA00004651"/>
    </source>
</evidence>
<keyword evidence="12" id="KW-1185">Reference proteome</keyword>
<dbReference type="RefSeq" id="WP_344065367.1">
    <property type="nucleotide sequence ID" value="NZ_BAAAPN010000045.1"/>
</dbReference>
<organism evidence="11 12">
    <name type="scientific">Nostocoides vanveenii</name>
    <dbReference type="NCBI Taxonomy" id="330835"/>
    <lineage>
        <taxon>Bacteria</taxon>
        <taxon>Bacillati</taxon>
        <taxon>Actinomycetota</taxon>
        <taxon>Actinomycetes</taxon>
        <taxon>Micrococcales</taxon>
        <taxon>Intrasporangiaceae</taxon>
        <taxon>Nostocoides</taxon>
    </lineage>
</organism>
<dbReference type="SUPFAM" id="SSF52266">
    <property type="entry name" value="SGNH hydrolase"/>
    <property type="match status" value="1"/>
</dbReference>
<evidence type="ECO:0000256" key="6">
    <source>
        <dbReference type="ARBA" id="ARBA00023136"/>
    </source>
</evidence>
<keyword evidence="4 8" id="KW-0812">Transmembrane</keyword>
<gene>
    <name evidence="11" type="ORF">GCM10009810_19370</name>
</gene>
<dbReference type="PANTHER" id="PTHR23028">
    <property type="entry name" value="ACETYLTRANSFERASE"/>
    <property type="match status" value="1"/>
</dbReference>
<feature type="transmembrane region" description="Helical" evidence="8">
    <location>
        <begin position="318"/>
        <end position="339"/>
    </location>
</feature>
<evidence type="ECO:0000256" key="2">
    <source>
        <dbReference type="ARBA" id="ARBA00022475"/>
    </source>
</evidence>
<dbReference type="InterPro" id="IPR036514">
    <property type="entry name" value="SGNH_hydro_sf"/>
</dbReference>
<dbReference type="InterPro" id="IPR002656">
    <property type="entry name" value="Acyl_transf_3_dom"/>
</dbReference>
<dbReference type="Pfam" id="PF01757">
    <property type="entry name" value="Acyl_transf_3"/>
    <property type="match status" value="1"/>
</dbReference>
<evidence type="ECO:0000256" key="4">
    <source>
        <dbReference type="ARBA" id="ARBA00022692"/>
    </source>
</evidence>
<feature type="transmembrane region" description="Helical" evidence="8">
    <location>
        <begin position="97"/>
        <end position="118"/>
    </location>
</feature>
<dbReference type="EMBL" id="BAAAPN010000045">
    <property type="protein sequence ID" value="GAA1760067.1"/>
    <property type="molecule type" value="Genomic_DNA"/>
</dbReference>
<feature type="transmembrane region" description="Helical" evidence="8">
    <location>
        <begin position="191"/>
        <end position="209"/>
    </location>
</feature>
<keyword evidence="6 8" id="KW-0472">Membrane</keyword>
<keyword evidence="7" id="KW-0012">Acyltransferase</keyword>
<evidence type="ECO:0000313" key="12">
    <source>
        <dbReference type="Proteomes" id="UP001501475"/>
    </source>
</evidence>
<accession>A0ABP4WQ36</accession>
<sequence>MTTTALARGATLGRTRHWASAHKSLRYRPGLDGIRAVAVLAVFVFHANPRWLPGGWLGVDVFFVLSGYLITTLLLTQRARLGRIDLTDFWLARARRLLPAVILVLLAVVTAGFFWTYAARRAALAGDALAAWFYAANWHFLLGDEAYFAAVASPSPLRHMWSLSVEEQFYLLYPLLLVLLLRLLGRTRRLALVLGALAVASALTMMLLHHPGIDPSRVYYGTDTRAQELLTGAVLASLLSPGSPISRPARIRIDDLSRRVALPALLALVACFTLVHETTPGVFEGGLLAFSVLTVLVVVAAASPNASPVQRLLSAQPLRRLGVISYGFYLWHWPVIVFLDAQRMHLHGLVLAVLQFAITLALSGLSYRFVEHPIRSRGLSGWWPRMPRLGLLSALAAAVLLAVLIALLPSSTRAVAGGTDGLQYAAPSYTPGAEQRRIMLLGNSIPFSVAASFPAGTYPDLAVDQDTNFGCDMYDAPKVVDGQVQPTTQACRDWRASWPATVAAHRPDVALVFLTHPMLDDIEVDGRVLTAGSAEHTAYLRGQLDQMVASAKDNGSAHVAVMNLACHRMPNIVGTSELTRTNDDAAVGALNAMVADWGQGAGVPVLDQFGLLCTGGYHDTINGIPLYADGLHFSTESGAIFWSWLAPQLQAIAAGR</sequence>
<dbReference type="InterPro" id="IPR043968">
    <property type="entry name" value="SGNH"/>
</dbReference>
<keyword evidence="3" id="KW-0808">Transferase</keyword>
<feature type="domain" description="SGNH" evidence="10">
    <location>
        <begin position="431"/>
        <end position="636"/>
    </location>
</feature>
<evidence type="ECO:0000256" key="7">
    <source>
        <dbReference type="ARBA" id="ARBA00023315"/>
    </source>
</evidence>
<protein>
    <recommendedName>
        <fullName evidence="13">Acyltransferase</fullName>
    </recommendedName>
</protein>
<feature type="domain" description="Acyltransferase 3" evidence="9">
    <location>
        <begin position="29"/>
        <end position="366"/>
    </location>
</feature>
<evidence type="ECO:0000313" key="11">
    <source>
        <dbReference type="EMBL" id="GAA1760067.1"/>
    </source>
</evidence>
<evidence type="ECO:0000256" key="8">
    <source>
        <dbReference type="SAM" id="Phobius"/>
    </source>
</evidence>
<reference evidence="12" key="1">
    <citation type="journal article" date="2019" name="Int. J. Syst. Evol. Microbiol.">
        <title>The Global Catalogue of Microorganisms (GCM) 10K type strain sequencing project: providing services to taxonomists for standard genome sequencing and annotation.</title>
        <authorList>
            <consortium name="The Broad Institute Genomics Platform"/>
            <consortium name="The Broad Institute Genome Sequencing Center for Infectious Disease"/>
            <person name="Wu L."/>
            <person name="Ma J."/>
        </authorList>
    </citation>
    <scope>NUCLEOTIDE SEQUENCE [LARGE SCALE GENOMIC DNA]</scope>
    <source>
        <strain evidence="12">JCM 15591</strain>
    </source>
</reference>
<dbReference type="Pfam" id="PF19040">
    <property type="entry name" value="SGNH"/>
    <property type="match status" value="1"/>
</dbReference>
<dbReference type="Gene3D" id="3.40.50.1110">
    <property type="entry name" value="SGNH hydrolase"/>
    <property type="match status" value="1"/>
</dbReference>
<dbReference type="Proteomes" id="UP001501475">
    <property type="component" value="Unassembled WGS sequence"/>
</dbReference>
<dbReference type="PANTHER" id="PTHR23028:SF53">
    <property type="entry name" value="ACYL_TRANSF_3 DOMAIN-CONTAINING PROTEIN"/>
    <property type="match status" value="1"/>
</dbReference>
<comment type="subcellular location">
    <subcellularLocation>
        <location evidence="1">Cell membrane</location>
        <topology evidence="1">Multi-pass membrane protein</topology>
    </subcellularLocation>
</comment>
<evidence type="ECO:0008006" key="13">
    <source>
        <dbReference type="Google" id="ProtNLM"/>
    </source>
</evidence>
<feature type="transmembrane region" description="Helical" evidence="8">
    <location>
        <begin position="258"/>
        <end position="275"/>
    </location>
</feature>
<comment type="caution">
    <text evidence="11">The sequence shown here is derived from an EMBL/GenBank/DDBJ whole genome shotgun (WGS) entry which is preliminary data.</text>
</comment>
<keyword evidence="5 8" id="KW-1133">Transmembrane helix</keyword>